<sequence length="762" mass="82233">MESKNVLYTTVEDLQRELAATVMVSKDTLLARWQRSTDGDVVFFDADDLMQAFKPSVPAAAVPQLYLPFVDRPGGYPRRGPGRMKGSGLDVRIFLLQVLVVLLSTSAYLNLTELFDPTELRNVNVQALCEMRQKLRTFTDKALSTRAWDLSRSGAVGVVVKYGTGGCPVCNYRVIPDGRDHGVVFSSSSTAFSEVFLFETAVRLSRNGSSLRHSVYLREAYWEMSSAHIYPDAEEKLSSVTTIRKAIVLYLTLVIAGLPAAVSHCTKCVRLDGSYTIICFDGLQLGYRLKFMVPFLRPSTPVSAIARASVYVRVVKDEALSKALGGVFYSATTEKKNSITTLTAMRGNVMAFIVLAGYVVIDGAERTFAGSTFTQKKSKNERGWDPVEDGGVQLELIEFLRAFFVCGRAGRALEMDILGAPLDLIRRVPRPLIEAVKAAAADFSDDANDVSGGSPLDDAGDEDEDAAELDQSGHLDGQDEAPGDSSVAASIGGAPANAMGDDDFGVGPAYEPPARKWDDAAPLRFFAEQFSEPALADTGGDAAAERVRKLVLPLRVGSPCTAASALKVLDFVRAVVVDPFTVWALGDDWSAVNAVFDCVLSEDFTVATLSDVVARADVSELRILWGAVACLAPTLCRSEELRRVFGELLLCLVETRGDYMEYVENAPPTDSDTESMQSCSGGSGHDDGSDEEVVTKEAMVLAHPDQPFTAQQNTSTWLLPEATAEAYVTAHGLPVGAAEDFLRTGVWAPGLPPLRSIPGFVG</sequence>
<organism evidence="2 3">
    <name type="scientific">Porphyra umbilicalis</name>
    <name type="common">Purple laver</name>
    <name type="synonym">Red alga</name>
    <dbReference type="NCBI Taxonomy" id="2786"/>
    <lineage>
        <taxon>Eukaryota</taxon>
        <taxon>Rhodophyta</taxon>
        <taxon>Bangiophyceae</taxon>
        <taxon>Bangiales</taxon>
        <taxon>Bangiaceae</taxon>
        <taxon>Porphyra</taxon>
    </lineage>
</organism>
<keyword evidence="3" id="KW-1185">Reference proteome</keyword>
<feature type="compositionally biased region" description="Polar residues" evidence="1">
    <location>
        <begin position="668"/>
        <end position="677"/>
    </location>
</feature>
<protein>
    <submittedName>
        <fullName evidence="2">Uncharacterized protein</fullName>
    </submittedName>
</protein>
<dbReference type="EMBL" id="KV918896">
    <property type="protein sequence ID" value="OSX75659.1"/>
    <property type="molecule type" value="Genomic_DNA"/>
</dbReference>
<evidence type="ECO:0000256" key="1">
    <source>
        <dbReference type="SAM" id="MobiDB-lite"/>
    </source>
</evidence>
<proteinExistence type="predicted"/>
<dbReference type="Proteomes" id="UP000218209">
    <property type="component" value="Unassembled WGS sequence"/>
</dbReference>
<feature type="region of interest" description="Disordered" evidence="1">
    <location>
        <begin position="446"/>
        <end position="492"/>
    </location>
</feature>
<gene>
    <name evidence="2" type="ORF">BU14_0228s0008</name>
</gene>
<evidence type="ECO:0000313" key="3">
    <source>
        <dbReference type="Proteomes" id="UP000218209"/>
    </source>
</evidence>
<feature type="region of interest" description="Disordered" evidence="1">
    <location>
        <begin position="664"/>
        <end position="691"/>
    </location>
</feature>
<reference evidence="2 3" key="1">
    <citation type="submission" date="2017-03" db="EMBL/GenBank/DDBJ databases">
        <title>WGS assembly of Porphyra umbilicalis.</title>
        <authorList>
            <person name="Brawley S.H."/>
            <person name="Blouin N.A."/>
            <person name="Ficko-Blean E."/>
            <person name="Wheeler G.L."/>
            <person name="Lohr M."/>
            <person name="Goodson H.V."/>
            <person name="Jenkins J.W."/>
            <person name="Blaby-Haas C.E."/>
            <person name="Helliwell K.E."/>
            <person name="Chan C."/>
            <person name="Marriage T."/>
            <person name="Bhattacharya D."/>
            <person name="Klein A.S."/>
            <person name="Badis Y."/>
            <person name="Brodie J."/>
            <person name="Cao Y."/>
            <person name="Collen J."/>
            <person name="Dittami S.M."/>
            <person name="Gachon C.M."/>
            <person name="Green B.R."/>
            <person name="Karpowicz S."/>
            <person name="Kim J.W."/>
            <person name="Kudahl U."/>
            <person name="Lin S."/>
            <person name="Michel G."/>
            <person name="Mittag M."/>
            <person name="Olson B.J."/>
            <person name="Pangilinan J."/>
            <person name="Peng Y."/>
            <person name="Qiu H."/>
            <person name="Shu S."/>
            <person name="Singer J.T."/>
            <person name="Smith A.G."/>
            <person name="Sprecher B.N."/>
            <person name="Wagner V."/>
            <person name="Wang W."/>
            <person name="Wang Z.-Y."/>
            <person name="Yan J."/>
            <person name="Yarish C."/>
            <person name="Zoeuner-Riek S."/>
            <person name="Zhuang Y."/>
            <person name="Zou Y."/>
            <person name="Lindquist E.A."/>
            <person name="Grimwood J."/>
            <person name="Barry K."/>
            <person name="Rokhsar D.S."/>
            <person name="Schmutz J."/>
            <person name="Stiller J.W."/>
            <person name="Grossman A.R."/>
            <person name="Prochnik S.E."/>
        </authorList>
    </citation>
    <scope>NUCLEOTIDE SEQUENCE [LARGE SCALE GENOMIC DNA]</scope>
    <source>
        <strain evidence="2">4086291</strain>
    </source>
</reference>
<dbReference type="AlphaFoldDB" id="A0A1X6P443"/>
<evidence type="ECO:0000313" key="2">
    <source>
        <dbReference type="EMBL" id="OSX75659.1"/>
    </source>
</evidence>
<feature type="non-terminal residue" evidence="2">
    <location>
        <position position="762"/>
    </location>
</feature>
<accession>A0A1X6P443</accession>
<feature type="compositionally biased region" description="Acidic residues" evidence="1">
    <location>
        <begin position="458"/>
        <end position="468"/>
    </location>
</feature>
<name>A0A1X6P443_PORUM</name>